<reference evidence="4" key="3">
    <citation type="submission" date="2025-04" db="UniProtKB">
        <authorList>
            <consortium name="RefSeq"/>
        </authorList>
    </citation>
    <scope>IDENTIFICATION</scope>
    <source>
        <strain evidence="4">CBS 304.34</strain>
    </source>
</reference>
<protein>
    <recommendedName>
        <fullName evidence="1">Protein kinase domain-containing protein</fullName>
    </recommendedName>
</protein>
<evidence type="ECO:0000313" key="3">
    <source>
        <dbReference type="Proteomes" id="UP000504636"/>
    </source>
</evidence>
<evidence type="ECO:0000313" key="4">
    <source>
        <dbReference type="RefSeq" id="XP_033573999.1"/>
    </source>
</evidence>
<dbReference type="GeneID" id="54469207"/>
<dbReference type="PANTHER" id="PTHR37542">
    <property type="entry name" value="HELO DOMAIN-CONTAINING PROTEIN-RELATED"/>
    <property type="match status" value="1"/>
</dbReference>
<dbReference type="GO" id="GO:0004672">
    <property type="term" value="F:protein kinase activity"/>
    <property type="evidence" value="ECO:0007669"/>
    <property type="project" value="InterPro"/>
</dbReference>
<evidence type="ECO:0000313" key="2">
    <source>
        <dbReference type="EMBL" id="KAF2807035.1"/>
    </source>
</evidence>
<reference evidence="2 4" key="1">
    <citation type="journal article" date="2020" name="Stud. Mycol.">
        <title>101 Dothideomycetes genomes: a test case for predicting lifestyles and emergence of pathogens.</title>
        <authorList>
            <person name="Haridas S."/>
            <person name="Albert R."/>
            <person name="Binder M."/>
            <person name="Bloem J."/>
            <person name="Labutti K."/>
            <person name="Salamov A."/>
            <person name="Andreopoulos B."/>
            <person name="Baker S."/>
            <person name="Barry K."/>
            <person name="Bills G."/>
            <person name="Bluhm B."/>
            <person name="Cannon C."/>
            <person name="Castanera R."/>
            <person name="Culley D."/>
            <person name="Daum C."/>
            <person name="Ezra D."/>
            <person name="Gonzalez J."/>
            <person name="Henrissat B."/>
            <person name="Kuo A."/>
            <person name="Liang C."/>
            <person name="Lipzen A."/>
            <person name="Lutzoni F."/>
            <person name="Magnuson J."/>
            <person name="Mondo S."/>
            <person name="Nolan M."/>
            <person name="Ohm R."/>
            <person name="Pangilinan J."/>
            <person name="Park H.-J."/>
            <person name="Ramirez L."/>
            <person name="Alfaro M."/>
            <person name="Sun H."/>
            <person name="Tritt A."/>
            <person name="Yoshinaga Y."/>
            <person name="Zwiers L.-H."/>
            <person name="Turgeon B."/>
            <person name="Goodwin S."/>
            <person name="Spatafora J."/>
            <person name="Crous P."/>
            <person name="Grigoriev I."/>
        </authorList>
    </citation>
    <scope>NUCLEOTIDE SEQUENCE</scope>
    <source>
        <strain evidence="2 4">CBS 304.34</strain>
    </source>
</reference>
<dbReference type="PROSITE" id="PS50011">
    <property type="entry name" value="PROTEIN_KINASE_DOM"/>
    <property type="match status" value="1"/>
</dbReference>
<dbReference type="SUPFAM" id="SSF56112">
    <property type="entry name" value="Protein kinase-like (PK-like)"/>
    <property type="match status" value="1"/>
</dbReference>
<dbReference type="InterPro" id="IPR000719">
    <property type="entry name" value="Prot_kinase_dom"/>
</dbReference>
<dbReference type="InterPro" id="IPR011009">
    <property type="entry name" value="Kinase-like_dom_sf"/>
</dbReference>
<dbReference type="Gene3D" id="1.10.510.10">
    <property type="entry name" value="Transferase(Phosphotransferase) domain 1"/>
    <property type="match status" value="1"/>
</dbReference>
<dbReference type="PANTHER" id="PTHR37542:SF1">
    <property type="entry name" value="PRION-INHIBITION AND PROPAGATION HELO DOMAIN-CONTAINING PROTEIN"/>
    <property type="match status" value="1"/>
</dbReference>
<sequence>MAELACAVVGAVDVCIRSAHEIKEICRRFRAHDKEIEEKTVLVDAIWFRIESQMRFLSRISKLLEEELIKSQLSLLHILEGKLRQAITQLALENSGNDINDRSPKQKIMDYLKKWKWAIKDSLRVLVVELEAWQTRFDPTWYLTILNSDKIMDLELRQANRELANELDIPLDLPKNQLNPLTNMWKLRSASKPDYRVSLYFEWAKLKNSKNIPVMFSTARAILREKCGQTKLYIAEAVTSPDGSYGPLDIGQIRAAVESLAGKLQQIDPDTFGLLSCKGLINDREPATKAVKGIELLYDTPQNSAVPASLRGLLLDRSLVASLSSIVRIAKHLIRSVSFVHTSGFVHKNIRPENILVFPSKDSSLGMSFLVGFNQFRRSNQPTNLLGDPAWHRNLYRHPERQGTNVMNRYVMQHDIYSLGVCLLEIGLWQSFVHYPGLNPTAAPVTPMSSEIQINNADFEAAHLSSRLRIKEQLVDLAKRKLPSRVGDVYTEVVLACLLCLDPRNGRFGDINQEDKDGILVGIRFIEQILARINGISI</sequence>
<feature type="domain" description="Protein kinase" evidence="1">
    <location>
        <begin position="216"/>
        <end position="538"/>
    </location>
</feature>
<dbReference type="AlphaFoldDB" id="A0A6A6YG66"/>
<dbReference type="RefSeq" id="XP_033573999.1">
    <property type="nucleotide sequence ID" value="XM_033728314.1"/>
</dbReference>
<dbReference type="GO" id="GO:0005524">
    <property type="term" value="F:ATP binding"/>
    <property type="evidence" value="ECO:0007669"/>
    <property type="project" value="InterPro"/>
</dbReference>
<proteinExistence type="predicted"/>
<reference evidence="4" key="2">
    <citation type="submission" date="2020-04" db="EMBL/GenBank/DDBJ databases">
        <authorList>
            <consortium name="NCBI Genome Project"/>
        </authorList>
    </citation>
    <scope>NUCLEOTIDE SEQUENCE</scope>
    <source>
        <strain evidence="4">CBS 304.34</strain>
    </source>
</reference>
<organism evidence="2">
    <name type="scientific">Mytilinidion resinicola</name>
    <dbReference type="NCBI Taxonomy" id="574789"/>
    <lineage>
        <taxon>Eukaryota</taxon>
        <taxon>Fungi</taxon>
        <taxon>Dikarya</taxon>
        <taxon>Ascomycota</taxon>
        <taxon>Pezizomycotina</taxon>
        <taxon>Dothideomycetes</taxon>
        <taxon>Pleosporomycetidae</taxon>
        <taxon>Mytilinidiales</taxon>
        <taxon>Mytilinidiaceae</taxon>
        <taxon>Mytilinidion</taxon>
    </lineage>
</organism>
<dbReference type="Proteomes" id="UP000504636">
    <property type="component" value="Unplaced"/>
</dbReference>
<evidence type="ECO:0000259" key="1">
    <source>
        <dbReference type="PROSITE" id="PS50011"/>
    </source>
</evidence>
<gene>
    <name evidence="2 4" type="ORF">BDZ99DRAFT_573708</name>
</gene>
<dbReference type="EMBL" id="MU003706">
    <property type="protein sequence ID" value="KAF2807035.1"/>
    <property type="molecule type" value="Genomic_DNA"/>
</dbReference>
<dbReference type="OrthoDB" id="1911848at2759"/>
<name>A0A6A6YG66_9PEZI</name>
<accession>A0A6A6YG66</accession>
<keyword evidence="3" id="KW-1185">Reference proteome</keyword>